<evidence type="ECO:0000256" key="1">
    <source>
        <dbReference type="SAM" id="MobiDB-lite"/>
    </source>
</evidence>
<name>A0A0V0QFJ3_PSEPJ</name>
<dbReference type="InterPro" id="IPR039361">
    <property type="entry name" value="Cyclin"/>
</dbReference>
<dbReference type="InterPro" id="IPR006671">
    <property type="entry name" value="Cyclin_N"/>
</dbReference>
<dbReference type="InParanoid" id="A0A0V0QFJ3"/>
<dbReference type="EMBL" id="LDAU01000181">
    <property type="protein sequence ID" value="KRX00880.1"/>
    <property type="molecule type" value="Genomic_DNA"/>
</dbReference>
<dbReference type="AlphaFoldDB" id="A0A0V0QFJ3"/>
<reference evidence="3 4" key="1">
    <citation type="journal article" date="2015" name="Sci. Rep.">
        <title>Genome of the facultative scuticociliatosis pathogen Pseudocohnilembus persalinus provides insight into its virulence through horizontal gene transfer.</title>
        <authorList>
            <person name="Xiong J."/>
            <person name="Wang G."/>
            <person name="Cheng J."/>
            <person name="Tian M."/>
            <person name="Pan X."/>
            <person name="Warren A."/>
            <person name="Jiang C."/>
            <person name="Yuan D."/>
            <person name="Miao W."/>
        </authorList>
    </citation>
    <scope>NUCLEOTIDE SEQUENCE [LARGE SCALE GENOMIC DNA]</scope>
    <source>
        <strain evidence="3">36N120E</strain>
    </source>
</reference>
<evidence type="ECO:0000313" key="3">
    <source>
        <dbReference type="EMBL" id="KRX00880.1"/>
    </source>
</evidence>
<dbReference type="Pfam" id="PF00134">
    <property type="entry name" value="Cyclin_N"/>
    <property type="match status" value="1"/>
</dbReference>
<feature type="compositionally biased region" description="Acidic residues" evidence="1">
    <location>
        <begin position="300"/>
        <end position="316"/>
    </location>
</feature>
<feature type="domain" description="Cyclin N-terminal" evidence="2">
    <location>
        <begin position="26"/>
        <end position="113"/>
    </location>
</feature>
<dbReference type="Proteomes" id="UP000054937">
    <property type="component" value="Unassembled WGS sequence"/>
</dbReference>
<gene>
    <name evidence="3" type="ORF">PPERSA_02059</name>
</gene>
<dbReference type="OrthoDB" id="306099at2759"/>
<evidence type="ECO:0000313" key="4">
    <source>
        <dbReference type="Proteomes" id="UP000054937"/>
    </source>
</evidence>
<feature type="compositionally biased region" description="Low complexity" evidence="1">
    <location>
        <begin position="263"/>
        <end position="280"/>
    </location>
</feature>
<comment type="caution">
    <text evidence="3">The sequence shown here is derived from an EMBL/GenBank/DDBJ whole genome shotgun (WGS) entry which is preliminary data.</text>
</comment>
<sequence>MGLRKHIMFIKTQKQEKNNKSPVQAHECQLQPQIIQRTIFFLDLIFQNKPSIHFDNLQLFGFVCLWISSKLNDSRQFDFNIAGVQHFTKNEYSNQEINEMEKIILKELKYKVNLVTPFDILETLLALYTQEPLINQEYSKLAEYTEKIQLNTDFIGFSPSSIAIAILFYYFDDLELLTEIESLQKLTSDLELNLYQVKEVYNYLYNYVEPLQFQGKLRYQLENLEKLQILQQKQQSYQLYCLQQSSKKQLNESLDTLDDETYSQQQEENSQDEQMNNSQKKQQKLKQKQQQKQKSQQQDLDFECNEDEEEEQEQEQENLNNNYCFNNQSFENYDEEFFQQAKKLKFTINEPNFITSPMFYKENHIFSQNIMFSQESQQSCLI</sequence>
<accession>A0A0V0QFJ3</accession>
<protein>
    <submittedName>
        <fullName evidence="3">Cyclin-like protein</fullName>
    </submittedName>
</protein>
<dbReference type="PANTHER" id="PTHR10177">
    <property type="entry name" value="CYCLINS"/>
    <property type="match status" value="1"/>
</dbReference>
<evidence type="ECO:0000259" key="2">
    <source>
        <dbReference type="Pfam" id="PF00134"/>
    </source>
</evidence>
<organism evidence="3 4">
    <name type="scientific">Pseudocohnilembus persalinus</name>
    <name type="common">Ciliate</name>
    <dbReference type="NCBI Taxonomy" id="266149"/>
    <lineage>
        <taxon>Eukaryota</taxon>
        <taxon>Sar</taxon>
        <taxon>Alveolata</taxon>
        <taxon>Ciliophora</taxon>
        <taxon>Intramacronucleata</taxon>
        <taxon>Oligohymenophorea</taxon>
        <taxon>Scuticociliatia</taxon>
        <taxon>Philasterida</taxon>
        <taxon>Pseudocohnilembidae</taxon>
        <taxon>Pseudocohnilembus</taxon>
    </lineage>
</organism>
<feature type="region of interest" description="Disordered" evidence="1">
    <location>
        <begin position="258"/>
        <end position="317"/>
    </location>
</feature>
<dbReference type="Gene3D" id="1.10.472.10">
    <property type="entry name" value="Cyclin-like"/>
    <property type="match status" value="1"/>
</dbReference>
<dbReference type="InterPro" id="IPR036915">
    <property type="entry name" value="Cyclin-like_sf"/>
</dbReference>
<keyword evidence="4" id="KW-1185">Reference proteome</keyword>
<dbReference type="SUPFAM" id="SSF47954">
    <property type="entry name" value="Cyclin-like"/>
    <property type="match status" value="1"/>
</dbReference>
<proteinExistence type="predicted"/>
<feature type="compositionally biased region" description="Basic residues" evidence="1">
    <location>
        <begin position="281"/>
        <end position="291"/>
    </location>
</feature>